<feature type="transmembrane region" description="Helical" evidence="2">
    <location>
        <begin position="493"/>
        <end position="516"/>
    </location>
</feature>
<feature type="compositionally biased region" description="Pro residues" evidence="1">
    <location>
        <begin position="644"/>
        <end position="659"/>
    </location>
</feature>
<dbReference type="AlphaFoldDB" id="A0A6A7A9N2"/>
<evidence type="ECO:0000313" key="3">
    <source>
        <dbReference type="EMBL" id="KAF2830010.1"/>
    </source>
</evidence>
<dbReference type="InterPro" id="IPR010640">
    <property type="entry name" value="Low_temperature_requirement_A"/>
</dbReference>
<feature type="transmembrane region" description="Helical" evidence="2">
    <location>
        <begin position="142"/>
        <end position="168"/>
    </location>
</feature>
<sequence length="684" mass="76841">MGFAFHGHKRDVDKEKHLKRLHTTTPWIESPLVGADVNSLVFSQRHEANSIELFFDLFFVANLATFTAYHSITDGDYLLGYIGFFGILWSTWFQITLHDVRFARDSLYERICKTVQFICFVGLALVGSQFNPSSPKGDNINFRILCYTLVICRGLLAIQYMVVLFFTWRARYAKLYLPLGLMIIVYLVGMGAFGAMTPAFKGESKNHRLVYLVWYAVAGLEAVAVVTISCCWRMLSFKKTHLMERMSLLTIIVIGEGAIGVTKTVSKIMGKHGLDVEGCFLIMCIIVILVFIWALYFDNFPHGHYGTIRQQIWSLLHFPFQLAIVGVVEGSQQLALARYTIKSLFKVEKDIAKFCQTDKLDGAKLRDALFKVLDYFELDKKLETLFWFEEAESYIYKIGNSTGICAGGKADGYLSEDGSWPDDILHVNSAISNGLYVGLGMKLPVNKLEEYEPLAIALNSWRLVYMYYWSCFCALMLCLIIFLFLIRRHKADLFDFTSIISRVLVLGVGGALLGLIANEERLYGALATPMLLPICVILMFLIMVTDKLSALWCNWRLKKSGQPYALEVVEHEHEHGHEDHAHGEVHEHDEHAPLKGHGHHDSVNLEDARKSAHYSVYTDTTPLSAHSTEYHNGHQGGYAMEPLMSPPLMSPPLMSPHPATPGLGAKPSGPGGYMPVSGGQNYGA</sequence>
<keyword evidence="4" id="KW-1185">Reference proteome</keyword>
<evidence type="ECO:0000256" key="1">
    <source>
        <dbReference type="SAM" id="MobiDB-lite"/>
    </source>
</evidence>
<accession>A0A6A7A9N2</accession>
<gene>
    <name evidence="3" type="ORF">CC86DRAFT_344876</name>
</gene>
<evidence type="ECO:0000313" key="4">
    <source>
        <dbReference type="Proteomes" id="UP000799424"/>
    </source>
</evidence>
<feature type="transmembrane region" description="Helical" evidence="2">
    <location>
        <begin position="78"/>
        <end position="98"/>
    </location>
</feature>
<name>A0A6A7A9N2_9PLEO</name>
<dbReference type="PANTHER" id="PTHR42101:SF1">
    <property type="entry name" value="LOW TEMPERATURE REQUIREMENT A"/>
    <property type="match status" value="1"/>
</dbReference>
<feature type="transmembrane region" description="Helical" evidence="2">
    <location>
        <begin position="276"/>
        <end position="296"/>
    </location>
</feature>
<dbReference type="EMBL" id="MU006220">
    <property type="protein sequence ID" value="KAF2830010.1"/>
    <property type="molecule type" value="Genomic_DNA"/>
</dbReference>
<feature type="region of interest" description="Disordered" evidence="1">
    <location>
        <begin position="632"/>
        <end position="684"/>
    </location>
</feature>
<feature type="transmembrane region" description="Helical" evidence="2">
    <location>
        <begin position="466"/>
        <end position="486"/>
    </location>
</feature>
<dbReference type="PANTHER" id="PTHR42101">
    <property type="entry name" value="CHROMOSOME 16, WHOLE GENOME SHOTGUN SEQUENCE"/>
    <property type="match status" value="1"/>
</dbReference>
<dbReference type="Pfam" id="PF06772">
    <property type="entry name" value="LtrA"/>
    <property type="match status" value="1"/>
</dbReference>
<dbReference type="OrthoDB" id="3177213at2759"/>
<keyword evidence="2" id="KW-0812">Transmembrane</keyword>
<organism evidence="3 4">
    <name type="scientific">Ophiobolus disseminans</name>
    <dbReference type="NCBI Taxonomy" id="1469910"/>
    <lineage>
        <taxon>Eukaryota</taxon>
        <taxon>Fungi</taxon>
        <taxon>Dikarya</taxon>
        <taxon>Ascomycota</taxon>
        <taxon>Pezizomycotina</taxon>
        <taxon>Dothideomycetes</taxon>
        <taxon>Pleosporomycetidae</taxon>
        <taxon>Pleosporales</taxon>
        <taxon>Pleosporineae</taxon>
        <taxon>Phaeosphaeriaceae</taxon>
        <taxon>Ophiobolus</taxon>
    </lineage>
</organism>
<keyword evidence="2" id="KW-0472">Membrane</keyword>
<protein>
    <recommendedName>
        <fullName evidence="5">Low temperature requirement A</fullName>
    </recommendedName>
</protein>
<reference evidence="3" key="1">
    <citation type="journal article" date="2020" name="Stud. Mycol.">
        <title>101 Dothideomycetes genomes: a test case for predicting lifestyles and emergence of pathogens.</title>
        <authorList>
            <person name="Haridas S."/>
            <person name="Albert R."/>
            <person name="Binder M."/>
            <person name="Bloem J."/>
            <person name="Labutti K."/>
            <person name="Salamov A."/>
            <person name="Andreopoulos B."/>
            <person name="Baker S."/>
            <person name="Barry K."/>
            <person name="Bills G."/>
            <person name="Bluhm B."/>
            <person name="Cannon C."/>
            <person name="Castanera R."/>
            <person name="Culley D."/>
            <person name="Daum C."/>
            <person name="Ezra D."/>
            <person name="Gonzalez J."/>
            <person name="Henrissat B."/>
            <person name="Kuo A."/>
            <person name="Liang C."/>
            <person name="Lipzen A."/>
            <person name="Lutzoni F."/>
            <person name="Magnuson J."/>
            <person name="Mondo S."/>
            <person name="Nolan M."/>
            <person name="Ohm R."/>
            <person name="Pangilinan J."/>
            <person name="Park H.-J."/>
            <person name="Ramirez L."/>
            <person name="Alfaro M."/>
            <person name="Sun H."/>
            <person name="Tritt A."/>
            <person name="Yoshinaga Y."/>
            <person name="Zwiers L.-H."/>
            <person name="Turgeon B."/>
            <person name="Goodwin S."/>
            <person name="Spatafora J."/>
            <person name="Crous P."/>
            <person name="Grigoriev I."/>
        </authorList>
    </citation>
    <scope>NUCLEOTIDE SEQUENCE</scope>
    <source>
        <strain evidence="3">CBS 113818</strain>
    </source>
</reference>
<feature type="transmembrane region" description="Helical" evidence="2">
    <location>
        <begin position="212"/>
        <end position="235"/>
    </location>
</feature>
<dbReference type="Proteomes" id="UP000799424">
    <property type="component" value="Unassembled WGS sequence"/>
</dbReference>
<evidence type="ECO:0000256" key="2">
    <source>
        <dbReference type="SAM" id="Phobius"/>
    </source>
</evidence>
<feature type="transmembrane region" description="Helical" evidence="2">
    <location>
        <begin position="175"/>
        <end position="200"/>
    </location>
</feature>
<keyword evidence="2" id="KW-1133">Transmembrane helix</keyword>
<feature type="region of interest" description="Disordered" evidence="1">
    <location>
        <begin position="572"/>
        <end position="602"/>
    </location>
</feature>
<proteinExistence type="predicted"/>
<evidence type="ECO:0008006" key="5">
    <source>
        <dbReference type="Google" id="ProtNLM"/>
    </source>
</evidence>
<feature type="transmembrane region" description="Helical" evidence="2">
    <location>
        <begin position="522"/>
        <end position="544"/>
    </location>
</feature>